<dbReference type="GO" id="GO:0046872">
    <property type="term" value="F:metal ion binding"/>
    <property type="evidence" value="ECO:0007669"/>
    <property type="project" value="UniProtKB-KW"/>
</dbReference>
<feature type="region of interest" description="Disordered" evidence="4">
    <location>
        <begin position="119"/>
        <end position="142"/>
    </location>
</feature>
<keyword evidence="6" id="KW-1185">Reference proteome</keyword>
<evidence type="ECO:0000256" key="1">
    <source>
        <dbReference type="ARBA" id="ARBA00010587"/>
    </source>
</evidence>
<protein>
    <submittedName>
        <fullName evidence="5">Uncharacterized protein</fullName>
    </submittedName>
</protein>
<comment type="similarity">
    <text evidence="1">Belongs to the hemerythrin family.</text>
</comment>
<evidence type="ECO:0000256" key="2">
    <source>
        <dbReference type="ARBA" id="ARBA00022723"/>
    </source>
</evidence>
<dbReference type="Gene3D" id="1.20.120.50">
    <property type="entry name" value="Hemerythrin-like"/>
    <property type="match status" value="1"/>
</dbReference>
<sequence length="302" mass="32697">MRSWSESSNFGHVNFVCVCVDGRAAEISRLFQREYFGSSRVLNAMIRSDEDFPRFPTQLGCQGFVVVDASGRFATLRSPSLNKVGAKAFDYVENVLAQLRGDDDGDPGPVDDGRELKISSWQRREPPSAPAPAPAPSEAAPTETKAVFAEHACRDDPQPLESSHCPPCYELGTVGHGKMDDDHAQLERLMQAAVSSGLAADVEALVAFFARHAEEEEELMRESGFGRGGGAGGMFSAVDSHAADHAAIFEAGSEVSATADEDGRVEEARVRSLCRRIVEHAVNYDAKYAGHLTPKRKRAVEA</sequence>
<evidence type="ECO:0000313" key="6">
    <source>
        <dbReference type="Proteomes" id="UP001472866"/>
    </source>
</evidence>
<evidence type="ECO:0000313" key="5">
    <source>
        <dbReference type="EMBL" id="WZN64415.1"/>
    </source>
</evidence>
<name>A0AAX4PFK2_9CHLO</name>
<dbReference type="Proteomes" id="UP001472866">
    <property type="component" value="Chromosome 09"/>
</dbReference>
<proteinExistence type="inferred from homology"/>
<keyword evidence="2" id="KW-0479">Metal-binding</keyword>
<evidence type="ECO:0000256" key="3">
    <source>
        <dbReference type="ARBA" id="ARBA00023004"/>
    </source>
</evidence>
<dbReference type="SUPFAM" id="SSF47188">
    <property type="entry name" value="Hemerythrin-like"/>
    <property type="match status" value="1"/>
</dbReference>
<reference evidence="5 6" key="1">
    <citation type="submission" date="2024-03" db="EMBL/GenBank/DDBJ databases">
        <title>Complete genome sequence of the green alga Chloropicon roscoffensis RCC1871.</title>
        <authorList>
            <person name="Lemieux C."/>
            <person name="Pombert J.-F."/>
            <person name="Otis C."/>
            <person name="Turmel M."/>
        </authorList>
    </citation>
    <scope>NUCLEOTIDE SEQUENCE [LARGE SCALE GENOMIC DNA]</scope>
    <source>
        <strain evidence="5 6">RCC1871</strain>
    </source>
</reference>
<organism evidence="5 6">
    <name type="scientific">Chloropicon roscoffensis</name>
    <dbReference type="NCBI Taxonomy" id="1461544"/>
    <lineage>
        <taxon>Eukaryota</taxon>
        <taxon>Viridiplantae</taxon>
        <taxon>Chlorophyta</taxon>
        <taxon>Chloropicophyceae</taxon>
        <taxon>Chloropicales</taxon>
        <taxon>Chloropicaceae</taxon>
        <taxon>Chloropicon</taxon>
    </lineage>
</organism>
<accession>A0AAX4PFK2</accession>
<evidence type="ECO:0000256" key="4">
    <source>
        <dbReference type="SAM" id="MobiDB-lite"/>
    </source>
</evidence>
<dbReference type="InterPro" id="IPR035938">
    <property type="entry name" value="Hemerythrin-like_sf"/>
</dbReference>
<gene>
    <name evidence="5" type="ORF">HKI87_09g59710</name>
</gene>
<dbReference type="AlphaFoldDB" id="A0AAX4PFK2"/>
<dbReference type="EMBL" id="CP151509">
    <property type="protein sequence ID" value="WZN64415.1"/>
    <property type="molecule type" value="Genomic_DNA"/>
</dbReference>
<keyword evidence="3" id="KW-0408">Iron</keyword>